<name>A0A5B1CKM2_9BACT</name>
<gene>
    <name evidence="1" type="ORF">LF1_28180</name>
</gene>
<reference evidence="1 2" key="1">
    <citation type="submission" date="2019-08" db="EMBL/GenBank/DDBJ databases">
        <title>Deep-cultivation of Planctomycetes and their phenomic and genomic characterization uncovers novel biology.</title>
        <authorList>
            <person name="Wiegand S."/>
            <person name="Jogler M."/>
            <person name="Boedeker C."/>
            <person name="Pinto D."/>
            <person name="Vollmers J."/>
            <person name="Rivas-Marin E."/>
            <person name="Kohn T."/>
            <person name="Peeters S.H."/>
            <person name="Heuer A."/>
            <person name="Rast P."/>
            <person name="Oberbeckmann S."/>
            <person name="Bunk B."/>
            <person name="Jeske O."/>
            <person name="Meyerdierks A."/>
            <person name="Storesund J.E."/>
            <person name="Kallscheuer N."/>
            <person name="Luecker S."/>
            <person name="Lage O.M."/>
            <person name="Pohl T."/>
            <person name="Merkel B.J."/>
            <person name="Hornburger P."/>
            <person name="Mueller R.-W."/>
            <person name="Bruemmer F."/>
            <person name="Labrenz M."/>
            <person name="Spormann A.M."/>
            <person name="Op Den Camp H."/>
            <person name="Overmann J."/>
            <person name="Amann R."/>
            <person name="Jetten M.S.M."/>
            <person name="Mascher T."/>
            <person name="Medema M.H."/>
            <person name="Devos D.P."/>
            <person name="Kaster A.-K."/>
            <person name="Ovreas L."/>
            <person name="Rohde M."/>
            <person name="Galperin M.Y."/>
            <person name="Jogler C."/>
        </authorList>
    </citation>
    <scope>NUCLEOTIDE SEQUENCE [LARGE SCALE GENOMIC DNA]</scope>
    <source>
        <strain evidence="1 2">LF1</strain>
    </source>
</reference>
<dbReference type="RefSeq" id="WP_068259512.1">
    <property type="nucleotide sequence ID" value="NZ_LWSK01000010.1"/>
</dbReference>
<accession>A0A5B1CKM2</accession>
<dbReference type="EMBL" id="VRLW01000001">
    <property type="protein sequence ID" value="KAA1260279.1"/>
    <property type="molecule type" value="Genomic_DNA"/>
</dbReference>
<protein>
    <recommendedName>
        <fullName evidence="3">HEAT repeat protein</fullName>
    </recommendedName>
</protein>
<dbReference type="Proteomes" id="UP000322699">
    <property type="component" value="Unassembled WGS sequence"/>
</dbReference>
<comment type="caution">
    <text evidence="1">The sequence shown here is derived from an EMBL/GenBank/DDBJ whole genome shotgun (WGS) entry which is preliminary data.</text>
</comment>
<dbReference type="AlphaFoldDB" id="A0A5B1CKM2"/>
<evidence type="ECO:0008006" key="3">
    <source>
        <dbReference type="Google" id="ProtNLM"/>
    </source>
</evidence>
<proteinExistence type="predicted"/>
<evidence type="ECO:0000313" key="1">
    <source>
        <dbReference type="EMBL" id="KAA1260279.1"/>
    </source>
</evidence>
<keyword evidence="2" id="KW-1185">Reference proteome</keyword>
<organism evidence="1 2">
    <name type="scientific">Rubripirellula obstinata</name>
    <dbReference type="NCBI Taxonomy" id="406547"/>
    <lineage>
        <taxon>Bacteria</taxon>
        <taxon>Pseudomonadati</taxon>
        <taxon>Planctomycetota</taxon>
        <taxon>Planctomycetia</taxon>
        <taxon>Pirellulales</taxon>
        <taxon>Pirellulaceae</taxon>
        <taxon>Rubripirellula</taxon>
    </lineage>
</organism>
<sequence length="141" mass="15498">MNDSNPPPDRLADLVRELEGSTHGGPRHAMLFDSLKTVVQHDPRAALDAIETLPTSARSVLLMIVSGLGRQMLPMILDRLSQQDPEPRRDAAMVLCIWATRGLLYGGDRDAIQTAHQASAANQTDDTTDKFVQNALQQIRT</sequence>
<evidence type="ECO:0000313" key="2">
    <source>
        <dbReference type="Proteomes" id="UP000322699"/>
    </source>
</evidence>